<accession>A0A2X3V1H0</accession>
<evidence type="ECO:0000313" key="2">
    <source>
        <dbReference type="Proteomes" id="UP000249623"/>
    </source>
</evidence>
<sequence length="228" mass="26551">MTNKIDFLNEYSLSSSSVEIVTDESQIVEAPIPNFWKEALLSDSLEERKEKILSVWKEYSSSDLRNTISYLGDYLKNIDLICLDGEYSLLYTILTYKTGEEIYYEGKQPVTVEVLKQKFGENAPTIKQSIADFYTHIHNGFYDYTSKSMGIDNLKNVNSMADYDWEYLQQLDIDLIPLYNFFSNGMGEYVVLDIENGNTYLWSSRELPKRQSDFWALVDEWIIIGLDF</sequence>
<proteinExistence type="predicted"/>
<gene>
    <name evidence="1" type="ORF">NCTC11085_01487</name>
</gene>
<dbReference type="Proteomes" id="UP000249623">
    <property type="component" value="Chromosome 1"/>
</dbReference>
<dbReference type="EMBL" id="LS483346">
    <property type="protein sequence ID" value="SQF35110.1"/>
    <property type="molecule type" value="Genomic_DNA"/>
</dbReference>
<reference evidence="1 2" key="1">
    <citation type="submission" date="2018-06" db="EMBL/GenBank/DDBJ databases">
        <authorList>
            <consortium name="Pathogen Informatics"/>
            <person name="Doyle S."/>
        </authorList>
    </citation>
    <scope>NUCLEOTIDE SEQUENCE [LARGE SCALE GENOMIC DNA]</scope>
    <source>
        <strain evidence="1 2">NCTC11085</strain>
    </source>
</reference>
<evidence type="ECO:0008006" key="3">
    <source>
        <dbReference type="Google" id="ProtNLM"/>
    </source>
</evidence>
<evidence type="ECO:0000313" key="1">
    <source>
        <dbReference type="EMBL" id="SQF35110.1"/>
    </source>
</evidence>
<name>A0A2X3V1H0_STRSA</name>
<dbReference type="RefSeq" id="WP_002924180.1">
    <property type="nucleotide sequence ID" value="NZ_CP071430.1"/>
</dbReference>
<organism evidence="1 2">
    <name type="scientific">Streptococcus sanguinis</name>
    <dbReference type="NCBI Taxonomy" id="1305"/>
    <lineage>
        <taxon>Bacteria</taxon>
        <taxon>Bacillati</taxon>
        <taxon>Bacillota</taxon>
        <taxon>Bacilli</taxon>
        <taxon>Lactobacillales</taxon>
        <taxon>Streptococcaceae</taxon>
        <taxon>Streptococcus</taxon>
    </lineage>
</organism>
<dbReference type="AlphaFoldDB" id="A0A2X3V1H0"/>
<protein>
    <recommendedName>
        <fullName evidence="3">SMI1/KNR4 family protein</fullName>
    </recommendedName>
</protein>